<accession>A0ABT7MNA2</accession>
<dbReference type="Pfam" id="PF08878">
    <property type="entry name" value="HamA"/>
    <property type="match status" value="1"/>
</dbReference>
<evidence type="ECO:0000259" key="1">
    <source>
        <dbReference type="Pfam" id="PF08878"/>
    </source>
</evidence>
<gene>
    <name evidence="2" type="ORF">QR695_06580</name>
</gene>
<reference evidence="2 3" key="1">
    <citation type="submission" date="2023-06" db="EMBL/GenBank/DDBJ databases">
        <title>Influencing factors and mechanism of Cr(VI) reduction by facultative anaerobic Exiguobacterium sp. PY14.</title>
        <authorList>
            <person name="Zou L."/>
        </authorList>
    </citation>
    <scope>NUCLEOTIDE SEQUENCE [LARGE SCALE GENOMIC DNA]</scope>
    <source>
        <strain evidence="2 3">PY14</strain>
    </source>
</reference>
<dbReference type="InterPro" id="IPR014976">
    <property type="entry name" value="AbpA_HamA_C"/>
</dbReference>
<dbReference type="Proteomes" id="UP001230807">
    <property type="component" value="Unassembled WGS sequence"/>
</dbReference>
<name>A0ABT7MNA2_9BACL</name>
<proteinExistence type="predicted"/>
<keyword evidence="3" id="KW-1185">Reference proteome</keyword>
<comment type="caution">
    <text evidence="2">The sequence shown here is derived from an EMBL/GenBank/DDBJ whole genome shotgun (WGS) entry which is preliminary data.</text>
</comment>
<dbReference type="EMBL" id="JASWER010000003">
    <property type="protein sequence ID" value="MDL5376670.1"/>
    <property type="molecule type" value="Genomic_DNA"/>
</dbReference>
<feature type="domain" description="Anti-bacteriophage protein A/HamA C-terminal" evidence="1">
    <location>
        <begin position="14"/>
        <end position="307"/>
    </location>
</feature>
<sequence>MSRVIEVTNILSCKVNEANLHSYFIDFDIDENGDINQLLEKFVQLLTEEIPSFALGYHQGVTIPQENILRILIDAANSIYKIDAYEKAAETYLNDDHFDDDIPDKYLKRGEFGELILHFILKYVFHTTPLVAKIYFKDSYGHAVHGFDSVHINSEENTLWLGESKIYTDGRRGIDALIEDLHEHFNGNYLESEFNIISKRIKDTEVNLEEAGLSPNHWISLLNTYTKLGDKLDNIVIPMFCAFESNVFSKYSNDSEFEQVYTDEITRLNQRFLTKKINHPWNDHLNIIVILVPLESKKKLIRMLHHKLKQLQSLGG</sequence>
<evidence type="ECO:0000313" key="3">
    <source>
        <dbReference type="Proteomes" id="UP001230807"/>
    </source>
</evidence>
<evidence type="ECO:0000313" key="2">
    <source>
        <dbReference type="EMBL" id="MDL5376670.1"/>
    </source>
</evidence>
<organism evidence="2 3">
    <name type="scientific">Exiguobacterium mexicanum</name>
    <dbReference type="NCBI Taxonomy" id="340146"/>
    <lineage>
        <taxon>Bacteria</taxon>
        <taxon>Bacillati</taxon>
        <taxon>Bacillota</taxon>
        <taxon>Bacilli</taxon>
        <taxon>Bacillales</taxon>
        <taxon>Bacillales Family XII. Incertae Sedis</taxon>
        <taxon>Exiguobacterium</taxon>
    </lineage>
</organism>
<dbReference type="RefSeq" id="WP_214831989.1">
    <property type="nucleotide sequence ID" value="NZ_CP183077.1"/>
</dbReference>
<protein>
    <submittedName>
        <fullName evidence="2">DUF1837 domain-containing protein</fullName>
    </submittedName>
</protein>